<evidence type="ECO:0000256" key="5">
    <source>
        <dbReference type="ARBA" id="ARBA00022692"/>
    </source>
</evidence>
<dbReference type="InterPro" id="IPR008271">
    <property type="entry name" value="Ser/Thr_kinase_AS"/>
</dbReference>
<keyword evidence="7 16" id="KW-0547">Nucleotide-binding</keyword>
<evidence type="ECO:0000256" key="17">
    <source>
        <dbReference type="SAM" id="Phobius"/>
    </source>
</evidence>
<dbReference type="OrthoDB" id="4062651at2759"/>
<feature type="chain" id="PRO_5032293790" description="non-specific serine/threonine protein kinase" evidence="18">
    <location>
        <begin position="28"/>
        <end position="645"/>
    </location>
</feature>
<dbReference type="Proteomes" id="UP000634136">
    <property type="component" value="Unassembled WGS sequence"/>
</dbReference>
<dbReference type="InterPro" id="IPR025287">
    <property type="entry name" value="WAK_GUB"/>
</dbReference>
<keyword evidence="5 17" id="KW-0812">Transmembrane</keyword>
<accession>A0A834TF54</accession>
<evidence type="ECO:0000256" key="6">
    <source>
        <dbReference type="ARBA" id="ARBA00022729"/>
    </source>
</evidence>
<evidence type="ECO:0000256" key="15">
    <source>
        <dbReference type="PROSITE-ProRule" id="PRU00076"/>
    </source>
</evidence>
<dbReference type="Gene3D" id="1.10.510.10">
    <property type="entry name" value="Transferase(Phosphotransferase) domain 1"/>
    <property type="match status" value="1"/>
</dbReference>
<dbReference type="EC" id="2.7.11.1" evidence="2"/>
<dbReference type="FunFam" id="1.10.510.10:FF:000590">
    <property type="entry name" value="PR5-like receptor kinase"/>
    <property type="match status" value="1"/>
</dbReference>
<evidence type="ECO:0000256" key="3">
    <source>
        <dbReference type="ARBA" id="ARBA00022527"/>
    </source>
</evidence>
<dbReference type="Gene3D" id="3.30.200.20">
    <property type="entry name" value="Phosphorylase Kinase, domain 1"/>
    <property type="match status" value="1"/>
</dbReference>
<dbReference type="PANTHER" id="PTHR27009">
    <property type="entry name" value="RUST RESISTANCE KINASE LR10-RELATED"/>
    <property type="match status" value="1"/>
</dbReference>
<evidence type="ECO:0000256" key="8">
    <source>
        <dbReference type="ARBA" id="ARBA00022777"/>
    </source>
</evidence>
<evidence type="ECO:0000256" key="4">
    <source>
        <dbReference type="ARBA" id="ARBA00022679"/>
    </source>
</evidence>
<keyword evidence="8 21" id="KW-0418">Kinase</keyword>
<evidence type="ECO:0000256" key="2">
    <source>
        <dbReference type="ARBA" id="ARBA00012513"/>
    </source>
</evidence>
<dbReference type="Pfam" id="PF00069">
    <property type="entry name" value="Pkinase"/>
    <property type="match status" value="1"/>
</dbReference>
<keyword evidence="15" id="KW-1015">Disulfide bond</keyword>
<evidence type="ECO:0000256" key="7">
    <source>
        <dbReference type="ARBA" id="ARBA00022741"/>
    </source>
</evidence>
<keyword evidence="4" id="KW-0808">Transferase</keyword>
<protein>
    <recommendedName>
        <fullName evidence="2">non-specific serine/threonine protein kinase</fullName>
        <ecNumber evidence="2">2.7.11.1</ecNumber>
    </recommendedName>
</protein>
<feature type="disulfide bond" evidence="15">
    <location>
        <begin position="215"/>
        <end position="225"/>
    </location>
</feature>
<dbReference type="InterPro" id="IPR017441">
    <property type="entry name" value="Protein_kinase_ATP_BS"/>
</dbReference>
<evidence type="ECO:0000256" key="9">
    <source>
        <dbReference type="ARBA" id="ARBA00022840"/>
    </source>
</evidence>
<feature type="disulfide bond" evidence="15">
    <location>
        <begin position="236"/>
        <end position="245"/>
    </location>
</feature>
<keyword evidence="11 17" id="KW-0472">Membrane</keyword>
<keyword evidence="10 17" id="KW-1133">Transmembrane helix</keyword>
<proteinExistence type="predicted"/>
<evidence type="ECO:0000256" key="1">
    <source>
        <dbReference type="ARBA" id="ARBA00004479"/>
    </source>
</evidence>
<evidence type="ECO:0000259" key="20">
    <source>
        <dbReference type="PROSITE" id="PS50026"/>
    </source>
</evidence>
<dbReference type="FunFam" id="3.30.200.20:FF:000178">
    <property type="entry name" value="serine/threonine-protein kinase PBS1-like"/>
    <property type="match status" value="1"/>
</dbReference>
<evidence type="ECO:0000313" key="22">
    <source>
        <dbReference type="Proteomes" id="UP000634136"/>
    </source>
</evidence>
<dbReference type="GO" id="GO:0004674">
    <property type="term" value="F:protein serine/threonine kinase activity"/>
    <property type="evidence" value="ECO:0007669"/>
    <property type="project" value="UniProtKB-KW"/>
</dbReference>
<feature type="domain" description="EGF-like" evidence="20">
    <location>
        <begin position="211"/>
        <end position="246"/>
    </location>
</feature>
<keyword evidence="12" id="KW-0325">Glycoprotein</keyword>
<dbReference type="CDD" id="cd14066">
    <property type="entry name" value="STKc_IRAK"/>
    <property type="match status" value="1"/>
</dbReference>
<evidence type="ECO:0000256" key="12">
    <source>
        <dbReference type="ARBA" id="ARBA00023180"/>
    </source>
</evidence>
<feature type="signal peptide" evidence="18">
    <location>
        <begin position="1"/>
        <end position="27"/>
    </location>
</feature>
<dbReference type="AlphaFoldDB" id="A0A834TF54"/>
<evidence type="ECO:0000256" key="13">
    <source>
        <dbReference type="ARBA" id="ARBA00047899"/>
    </source>
</evidence>
<evidence type="ECO:0000256" key="14">
    <source>
        <dbReference type="ARBA" id="ARBA00048679"/>
    </source>
</evidence>
<gene>
    <name evidence="21" type="ORF">G2W53_025432</name>
</gene>
<keyword evidence="22" id="KW-1185">Reference proteome</keyword>
<name>A0A834TF54_9FABA</name>
<dbReference type="InterPro" id="IPR000742">
    <property type="entry name" value="EGF"/>
</dbReference>
<dbReference type="InterPro" id="IPR045874">
    <property type="entry name" value="LRK10/LRL21-25-like"/>
</dbReference>
<dbReference type="PROSITE" id="PS00022">
    <property type="entry name" value="EGF_1"/>
    <property type="match status" value="1"/>
</dbReference>
<dbReference type="InterPro" id="IPR011009">
    <property type="entry name" value="Kinase-like_dom_sf"/>
</dbReference>
<keyword evidence="3" id="KW-0723">Serine/threonine-protein kinase</keyword>
<dbReference type="SUPFAM" id="SSF56112">
    <property type="entry name" value="Protein kinase-like (PK-like)"/>
    <property type="match status" value="1"/>
</dbReference>
<dbReference type="GO" id="GO:0005524">
    <property type="term" value="F:ATP binding"/>
    <property type="evidence" value="ECO:0007669"/>
    <property type="project" value="UniProtKB-UniRule"/>
</dbReference>
<dbReference type="PROSITE" id="PS50011">
    <property type="entry name" value="PROTEIN_KINASE_DOM"/>
    <property type="match status" value="1"/>
</dbReference>
<evidence type="ECO:0000256" key="10">
    <source>
        <dbReference type="ARBA" id="ARBA00022989"/>
    </source>
</evidence>
<comment type="caution">
    <text evidence="15">Lacks conserved residue(s) required for the propagation of feature annotation.</text>
</comment>
<comment type="caution">
    <text evidence="21">The sequence shown here is derived from an EMBL/GenBank/DDBJ whole genome shotgun (WGS) entry which is preliminary data.</text>
</comment>
<feature type="binding site" evidence="16">
    <location>
        <position position="356"/>
    </location>
    <ligand>
        <name>ATP</name>
        <dbReference type="ChEBI" id="CHEBI:30616"/>
    </ligand>
</feature>
<dbReference type="GO" id="GO:0030247">
    <property type="term" value="F:polysaccharide binding"/>
    <property type="evidence" value="ECO:0007669"/>
    <property type="project" value="InterPro"/>
</dbReference>
<evidence type="ECO:0000256" key="11">
    <source>
        <dbReference type="ARBA" id="ARBA00023136"/>
    </source>
</evidence>
<keyword evidence="9 16" id="KW-0067">ATP-binding</keyword>
<dbReference type="InterPro" id="IPR000719">
    <property type="entry name" value="Prot_kinase_dom"/>
</dbReference>
<reference evidence="21" key="1">
    <citation type="submission" date="2020-09" db="EMBL/GenBank/DDBJ databases">
        <title>Genome-Enabled Discovery of Anthraquinone Biosynthesis in Senna tora.</title>
        <authorList>
            <person name="Kang S.-H."/>
            <person name="Pandey R.P."/>
            <person name="Lee C.-M."/>
            <person name="Sim J.-S."/>
            <person name="Jeong J.-T."/>
            <person name="Choi B.-S."/>
            <person name="Jung M."/>
            <person name="Ginzburg D."/>
            <person name="Zhao K."/>
            <person name="Won S.Y."/>
            <person name="Oh T.-J."/>
            <person name="Yu Y."/>
            <person name="Kim N.-H."/>
            <person name="Lee O.R."/>
            <person name="Lee T.-H."/>
            <person name="Bashyal P."/>
            <person name="Kim T.-S."/>
            <person name="Lee W.-H."/>
            <person name="Kawkins C."/>
            <person name="Kim C.-K."/>
            <person name="Kim J.S."/>
            <person name="Ahn B.O."/>
            <person name="Rhee S.Y."/>
            <person name="Sohng J.K."/>
        </authorList>
    </citation>
    <scope>NUCLEOTIDE SEQUENCE</scope>
    <source>
        <tissue evidence="21">Leaf</tissue>
    </source>
</reference>
<dbReference type="Pfam" id="PF14380">
    <property type="entry name" value="WAK_assoc"/>
    <property type="match status" value="1"/>
</dbReference>
<organism evidence="21 22">
    <name type="scientific">Senna tora</name>
    <dbReference type="NCBI Taxonomy" id="362788"/>
    <lineage>
        <taxon>Eukaryota</taxon>
        <taxon>Viridiplantae</taxon>
        <taxon>Streptophyta</taxon>
        <taxon>Embryophyta</taxon>
        <taxon>Tracheophyta</taxon>
        <taxon>Spermatophyta</taxon>
        <taxon>Magnoliopsida</taxon>
        <taxon>eudicotyledons</taxon>
        <taxon>Gunneridae</taxon>
        <taxon>Pentapetalae</taxon>
        <taxon>rosids</taxon>
        <taxon>fabids</taxon>
        <taxon>Fabales</taxon>
        <taxon>Fabaceae</taxon>
        <taxon>Caesalpinioideae</taxon>
        <taxon>Cassia clade</taxon>
        <taxon>Senna</taxon>
    </lineage>
</organism>
<dbReference type="GO" id="GO:0016020">
    <property type="term" value="C:membrane"/>
    <property type="evidence" value="ECO:0007669"/>
    <property type="project" value="UniProtKB-SubCell"/>
</dbReference>
<dbReference type="PROSITE" id="PS00107">
    <property type="entry name" value="PROTEIN_KINASE_ATP"/>
    <property type="match status" value="1"/>
</dbReference>
<dbReference type="SMART" id="SM00220">
    <property type="entry name" value="S_TKc"/>
    <property type="match status" value="1"/>
</dbReference>
<dbReference type="Pfam" id="PF13947">
    <property type="entry name" value="GUB_WAK_bind"/>
    <property type="match status" value="1"/>
</dbReference>
<comment type="subcellular location">
    <subcellularLocation>
        <location evidence="1">Membrane</location>
        <topology evidence="1">Single-pass type I membrane protein</topology>
    </subcellularLocation>
</comment>
<comment type="catalytic activity">
    <reaction evidence="13">
        <text>L-threonyl-[protein] + ATP = O-phospho-L-threonyl-[protein] + ADP + H(+)</text>
        <dbReference type="Rhea" id="RHEA:46608"/>
        <dbReference type="Rhea" id="RHEA-COMP:11060"/>
        <dbReference type="Rhea" id="RHEA-COMP:11605"/>
        <dbReference type="ChEBI" id="CHEBI:15378"/>
        <dbReference type="ChEBI" id="CHEBI:30013"/>
        <dbReference type="ChEBI" id="CHEBI:30616"/>
        <dbReference type="ChEBI" id="CHEBI:61977"/>
        <dbReference type="ChEBI" id="CHEBI:456216"/>
        <dbReference type="EC" id="2.7.11.1"/>
    </reaction>
</comment>
<comment type="catalytic activity">
    <reaction evidence="14">
        <text>L-seryl-[protein] + ATP = O-phospho-L-seryl-[protein] + ADP + H(+)</text>
        <dbReference type="Rhea" id="RHEA:17989"/>
        <dbReference type="Rhea" id="RHEA-COMP:9863"/>
        <dbReference type="Rhea" id="RHEA-COMP:11604"/>
        <dbReference type="ChEBI" id="CHEBI:15378"/>
        <dbReference type="ChEBI" id="CHEBI:29999"/>
        <dbReference type="ChEBI" id="CHEBI:30616"/>
        <dbReference type="ChEBI" id="CHEBI:83421"/>
        <dbReference type="ChEBI" id="CHEBI:456216"/>
        <dbReference type="EC" id="2.7.11.1"/>
    </reaction>
</comment>
<feature type="domain" description="Protein kinase" evidence="19">
    <location>
        <begin position="328"/>
        <end position="611"/>
    </location>
</feature>
<evidence type="ECO:0000313" key="21">
    <source>
        <dbReference type="EMBL" id="KAF7819977.1"/>
    </source>
</evidence>
<dbReference type="InterPro" id="IPR032872">
    <property type="entry name" value="WAK_assoc_C"/>
</dbReference>
<keyword evidence="21" id="KW-0675">Receptor</keyword>
<keyword evidence="6 18" id="KW-0732">Signal</keyword>
<sequence>MDPPLHPYSIILLVLVPSFFISNSVSADVSQYNNCSAPYSCGVVKNVTYPFWGDNRADYCGHPDFQLKCDSNVPKLIGVAASFRILSLNFSDRNMTVARDDYWDTNCPSDRRNNSLDPSIFKLWDGLQNMALLYDCINSFSPGAIFETTNCQDNSGKNLYYGNESLSNDLEGVCSVVIMPLFETYFEEVYGGQISLQQAIKDGFGMSWGVNIEECDGCVNSGGQCGYSAGKFTCFCPNGSQGDSCASSSGSSSKLGIIIGVSASCIGIVIILIVIIWNRKRCFKLGQTYISNARGKSHDHHQVEIFMQTYGTWLPRRFTYSQVKRMTKSFTTKIGQGGYGIVYKAIMPDGRVVAVKVLSESKSNGEEFINEVASISRTSHVNIVSLLGFCYEKNKRALIYEFMTNGSLDKFIHKGDSSNAICDLEWLKMYQIAIGIARGLEYLHQGCNTRILHLDIKPQNILLDEDFCPKISDFGLAKICQKKESIVSIFGTRGTIGYIAPEVFSRSYGGVSYKSDVYSYGMLVLEMIGGRKNFESSGGSQYSSEMYFPDWIYKELEECKVNMCISEEENEVIRKMTLVSLWCIQVKPSDRPSMNKVVEMLEGDIQSLPFPPKPSLCSPQRTPVQFSDVASTTLNDSNSRSNQKD</sequence>
<keyword evidence="15" id="KW-0245">EGF-like domain</keyword>
<dbReference type="EMBL" id="JAAIUW010000008">
    <property type="protein sequence ID" value="KAF7819977.1"/>
    <property type="molecule type" value="Genomic_DNA"/>
</dbReference>
<feature type="transmembrane region" description="Helical" evidence="17">
    <location>
        <begin position="255"/>
        <end position="277"/>
    </location>
</feature>
<evidence type="ECO:0000256" key="16">
    <source>
        <dbReference type="PROSITE-ProRule" id="PRU10141"/>
    </source>
</evidence>
<evidence type="ECO:0000259" key="19">
    <source>
        <dbReference type="PROSITE" id="PS50011"/>
    </source>
</evidence>
<evidence type="ECO:0000256" key="18">
    <source>
        <dbReference type="SAM" id="SignalP"/>
    </source>
</evidence>
<dbReference type="PROSITE" id="PS50026">
    <property type="entry name" value="EGF_3"/>
    <property type="match status" value="1"/>
</dbReference>
<dbReference type="PROSITE" id="PS00108">
    <property type="entry name" value="PROTEIN_KINASE_ST"/>
    <property type="match status" value="1"/>
</dbReference>